<dbReference type="EMBL" id="BMOY01000021">
    <property type="protein sequence ID" value="GGJ07106.1"/>
    <property type="molecule type" value="Genomic_DNA"/>
</dbReference>
<dbReference type="Proteomes" id="UP000637695">
    <property type="component" value="Unassembled WGS sequence"/>
</dbReference>
<accession>A0A917KBD4</accession>
<keyword evidence="2" id="KW-1185">Reference proteome</keyword>
<sequence length="146" mass="16289">MRLSRMSVEVTADDLNSWLAALAPDAPVRVHAITPVGVHGQLKLWFWYIDFVAVPSCQDGVISLDIRAHKLVPIPAAWVQRQLREVVKDSPPGIEAFQQSLRVHLPSLCAPFGISLRVCELSTRQDVLCCVLEDLRVEPGTIWNRA</sequence>
<dbReference type="AlphaFoldDB" id="A0A917KBD4"/>
<protein>
    <submittedName>
        <fullName evidence="1">Uncharacterized protein</fullName>
    </submittedName>
</protein>
<organism evidence="1 2">
    <name type="scientific">Alicyclobacillus cellulosilyticus</name>
    <dbReference type="NCBI Taxonomy" id="1003997"/>
    <lineage>
        <taxon>Bacteria</taxon>
        <taxon>Bacillati</taxon>
        <taxon>Bacillota</taxon>
        <taxon>Bacilli</taxon>
        <taxon>Bacillales</taxon>
        <taxon>Alicyclobacillaceae</taxon>
        <taxon>Alicyclobacillus</taxon>
    </lineage>
</organism>
<gene>
    <name evidence="1" type="ORF">GCM10010885_15340</name>
</gene>
<name>A0A917KBD4_9BACL</name>
<reference evidence="1" key="1">
    <citation type="journal article" date="2014" name="Int. J. Syst. Evol. Microbiol.">
        <title>Complete genome sequence of Corynebacterium casei LMG S-19264T (=DSM 44701T), isolated from a smear-ripened cheese.</title>
        <authorList>
            <consortium name="US DOE Joint Genome Institute (JGI-PGF)"/>
            <person name="Walter F."/>
            <person name="Albersmeier A."/>
            <person name="Kalinowski J."/>
            <person name="Ruckert C."/>
        </authorList>
    </citation>
    <scope>NUCLEOTIDE SEQUENCE</scope>
    <source>
        <strain evidence="1">JCM 18487</strain>
    </source>
</reference>
<evidence type="ECO:0000313" key="1">
    <source>
        <dbReference type="EMBL" id="GGJ07106.1"/>
    </source>
</evidence>
<evidence type="ECO:0000313" key="2">
    <source>
        <dbReference type="Proteomes" id="UP000637695"/>
    </source>
</evidence>
<proteinExistence type="predicted"/>
<comment type="caution">
    <text evidence="1">The sequence shown here is derived from an EMBL/GenBank/DDBJ whole genome shotgun (WGS) entry which is preliminary data.</text>
</comment>
<reference evidence="1" key="2">
    <citation type="submission" date="2020-09" db="EMBL/GenBank/DDBJ databases">
        <authorList>
            <person name="Sun Q."/>
            <person name="Ohkuma M."/>
        </authorList>
    </citation>
    <scope>NUCLEOTIDE SEQUENCE</scope>
    <source>
        <strain evidence="1">JCM 18487</strain>
    </source>
</reference>
<dbReference type="RefSeq" id="WP_188882210.1">
    <property type="nucleotide sequence ID" value="NZ_BMOY01000021.1"/>
</dbReference>